<evidence type="ECO:0000313" key="2">
    <source>
        <dbReference type="EMBL" id="MBY22516.1"/>
    </source>
</evidence>
<sequence length="147" mass="16502">MDFLNNLEGIITKNGDMVTFIAEDLESKLKQTSPTIPNRPLGRFVLDANLLNDLEFEARNIAASVDTLSESLSGVLHSMSALTVDCLEIYRDVVCKTCDSIDANIKSMYQLMAKCEEVSREMEPIYKLAQQVKDIKHILDLFENAVN</sequence>
<feature type="domain" description="BLOC-1-related complex subunit 6 C-terminal helix" evidence="1">
    <location>
        <begin position="46"/>
        <end position="143"/>
    </location>
</feature>
<dbReference type="PANTHER" id="PTHR13440">
    <property type="entry name" value="BLOC-1 RELATED COMPLEX SUBUNIT 6"/>
    <property type="match status" value="1"/>
</dbReference>
<evidence type="ECO:0000259" key="1">
    <source>
        <dbReference type="Pfam" id="PF10157"/>
    </source>
</evidence>
<dbReference type="InterPro" id="IPR046465">
    <property type="entry name" value="BORCS6_C"/>
</dbReference>
<protein>
    <recommendedName>
        <fullName evidence="1">BLOC-1-related complex subunit 6 C-terminal helix domain-containing protein</fullName>
    </recommendedName>
</protein>
<dbReference type="InterPro" id="IPR019314">
    <property type="entry name" value="BORCS6"/>
</dbReference>
<dbReference type="PANTHER" id="PTHR13440:SF7">
    <property type="entry name" value="BLOC-1 RELATED COMPLEX SUBUNIT 6"/>
    <property type="match status" value="1"/>
</dbReference>
<dbReference type="GO" id="GO:0099078">
    <property type="term" value="C:BORC complex"/>
    <property type="evidence" value="ECO:0007669"/>
    <property type="project" value="TreeGrafter"/>
</dbReference>
<gene>
    <name evidence="2" type="primary">CQ059</name>
    <name evidence="2" type="ORF">g.52178</name>
</gene>
<accession>A0A2S2P0Q4</accession>
<proteinExistence type="predicted"/>
<dbReference type="GO" id="GO:0032418">
    <property type="term" value="P:lysosome localization"/>
    <property type="evidence" value="ECO:0007669"/>
    <property type="project" value="TreeGrafter"/>
</dbReference>
<dbReference type="EMBL" id="GGMR01009897">
    <property type="protein sequence ID" value="MBY22516.1"/>
    <property type="molecule type" value="Transcribed_RNA"/>
</dbReference>
<dbReference type="Pfam" id="PF10157">
    <property type="entry name" value="BORCS6"/>
    <property type="match status" value="1"/>
</dbReference>
<dbReference type="AlphaFoldDB" id="A0A2S2P0Q4"/>
<name>A0A2S2P0Q4_SCHGA</name>
<reference evidence="2" key="1">
    <citation type="submission" date="2018-04" db="EMBL/GenBank/DDBJ databases">
        <title>Transcriptome of Schizaphis graminum biotype I.</title>
        <authorList>
            <person name="Scully E.D."/>
            <person name="Geib S.M."/>
            <person name="Palmer N.A."/>
            <person name="Koch K."/>
            <person name="Bradshaw J."/>
            <person name="Heng-Moss T."/>
            <person name="Sarath G."/>
        </authorList>
    </citation>
    <scope>NUCLEOTIDE SEQUENCE</scope>
</reference>
<organism evidence="2">
    <name type="scientific">Schizaphis graminum</name>
    <name type="common">Green bug aphid</name>
    <dbReference type="NCBI Taxonomy" id="13262"/>
    <lineage>
        <taxon>Eukaryota</taxon>
        <taxon>Metazoa</taxon>
        <taxon>Ecdysozoa</taxon>
        <taxon>Arthropoda</taxon>
        <taxon>Hexapoda</taxon>
        <taxon>Insecta</taxon>
        <taxon>Pterygota</taxon>
        <taxon>Neoptera</taxon>
        <taxon>Paraneoptera</taxon>
        <taxon>Hemiptera</taxon>
        <taxon>Sternorrhyncha</taxon>
        <taxon>Aphidomorpha</taxon>
        <taxon>Aphidoidea</taxon>
        <taxon>Aphididae</taxon>
        <taxon>Aphidini</taxon>
        <taxon>Schizaphis</taxon>
    </lineage>
</organism>